<keyword evidence="8" id="KW-1185">Reference proteome</keyword>
<dbReference type="eggNOG" id="KOG2533">
    <property type="taxonomic scope" value="Eukaryota"/>
</dbReference>
<dbReference type="AlphaFoldDB" id="M3J7U0"/>
<dbReference type="PANTHER" id="PTHR43791:SF29">
    <property type="entry name" value="MAJOR FACILITATOR SUPERFAMILY (MFS) PROFILE DOMAIN-CONTAINING PROTEIN"/>
    <property type="match status" value="1"/>
</dbReference>
<dbReference type="OMA" id="TFVAMLQ"/>
<protein>
    <submittedName>
        <fullName evidence="7">Major facilitator superfamily transporter, putative (Allantoate permease, putative)</fullName>
    </submittedName>
</protein>
<accession>M3J7U0</accession>
<feature type="transmembrane region" description="Helical" evidence="6">
    <location>
        <begin position="222"/>
        <end position="242"/>
    </location>
</feature>
<dbReference type="OrthoDB" id="1935484at2759"/>
<dbReference type="GO" id="GO:0016020">
    <property type="term" value="C:membrane"/>
    <property type="evidence" value="ECO:0007669"/>
    <property type="project" value="UniProtKB-SubCell"/>
</dbReference>
<dbReference type="Pfam" id="PF07690">
    <property type="entry name" value="MFS_1"/>
    <property type="match status" value="1"/>
</dbReference>
<feature type="transmembrane region" description="Helical" evidence="6">
    <location>
        <begin position="368"/>
        <end position="390"/>
    </location>
</feature>
<dbReference type="FunFam" id="1.20.1250.20:FF:000247">
    <property type="entry name" value="MFS general substrate transporter"/>
    <property type="match status" value="1"/>
</dbReference>
<dbReference type="HOGENOM" id="CLU_001265_2_2_1"/>
<dbReference type="InterPro" id="IPR036259">
    <property type="entry name" value="MFS_trans_sf"/>
</dbReference>
<dbReference type="EMBL" id="AOGT01001238">
    <property type="protein sequence ID" value="EMG48128.1"/>
    <property type="molecule type" value="Genomic_DNA"/>
</dbReference>
<gene>
    <name evidence="7" type="ORF">G210_1364</name>
</gene>
<feature type="transmembrane region" description="Helical" evidence="6">
    <location>
        <begin position="396"/>
        <end position="417"/>
    </location>
</feature>
<organism evidence="7 8">
    <name type="scientific">Candida maltosa (strain Xu316)</name>
    <name type="common">Yeast</name>
    <dbReference type="NCBI Taxonomy" id="1245528"/>
    <lineage>
        <taxon>Eukaryota</taxon>
        <taxon>Fungi</taxon>
        <taxon>Dikarya</taxon>
        <taxon>Ascomycota</taxon>
        <taxon>Saccharomycotina</taxon>
        <taxon>Pichiomycetes</taxon>
        <taxon>Debaryomycetaceae</taxon>
        <taxon>Candida/Lodderomyces clade</taxon>
        <taxon>Candida</taxon>
    </lineage>
</organism>
<evidence type="ECO:0000256" key="1">
    <source>
        <dbReference type="ARBA" id="ARBA00004141"/>
    </source>
</evidence>
<evidence type="ECO:0000313" key="7">
    <source>
        <dbReference type="EMBL" id="EMG48128.1"/>
    </source>
</evidence>
<feature type="transmembrane region" description="Helical" evidence="6">
    <location>
        <begin position="254"/>
        <end position="275"/>
    </location>
</feature>
<feature type="transmembrane region" description="Helical" evidence="6">
    <location>
        <begin position="190"/>
        <end position="210"/>
    </location>
</feature>
<feature type="transmembrane region" description="Helical" evidence="6">
    <location>
        <begin position="334"/>
        <end position="356"/>
    </location>
</feature>
<name>M3J7U0_CANMX</name>
<dbReference type="PANTHER" id="PTHR43791">
    <property type="entry name" value="PERMEASE-RELATED"/>
    <property type="match status" value="1"/>
</dbReference>
<dbReference type="Gene3D" id="1.20.1250.20">
    <property type="entry name" value="MFS general substrate transporter like domains"/>
    <property type="match status" value="1"/>
</dbReference>
<evidence type="ECO:0000313" key="8">
    <source>
        <dbReference type="Proteomes" id="UP000011777"/>
    </source>
</evidence>
<dbReference type="FunFam" id="1.20.1250.20:FF:000106">
    <property type="entry name" value="MFS transporter, putative"/>
    <property type="match status" value="1"/>
</dbReference>
<dbReference type="Proteomes" id="UP000011777">
    <property type="component" value="Unassembled WGS sequence"/>
</dbReference>
<keyword evidence="4 6" id="KW-1133">Transmembrane helix</keyword>
<dbReference type="STRING" id="1245528.M3J7U0"/>
<sequence>MTKDNITEVNPDIHPISSDTLKKDDAVITAIDSDSSLELDQVSKNPFLDPKVEEYYRTLYENVNYESYSAYDPTFEWSEKEEKAVVRKLNIRVALVSCVLFLSLQLDRGSLVQGVSDNLLNDLGLSTNDYNVGNTIFLVCFLAAEIPSQLISKALGPDIFIPIQICTWSVVTMSQAALSGKASFYITRALIGALEGGFIADLVLWLSYFFTSKELTIRLSWFWTSLSLVQIFAALLAFGILRMRGVAGMAGWQWLFLLEGIFTFFIGVAGFYWMVPSAVQTKNWLHPKGWFTDREEKIVVNRVLRDDPNKGTMHNRQAISPIALWKSLIDYNLWPVYAIGVTAFIGLNTFGPYFTLMNKQLGFSTFDTNLLTIPQNVIHIIFMLLLSWYSEKINERGFLCLIAPLYSLPLIAIIRWWPGAGKQIWPTWVLNTLYLGQPYIHAICVSWVSRNSNHVRTRSISSAVYNMFGQVGAIIGANVYRKDDLPLYHRGNMQLFACTLLAIPVILFAKGYYVWQNKRRDTIWNAMSEEEKEEYRHNTTDEGSHRIDFRFSH</sequence>
<keyword evidence="5 6" id="KW-0472">Membrane</keyword>
<keyword evidence="3 6" id="KW-0812">Transmembrane</keyword>
<evidence type="ECO:0000256" key="4">
    <source>
        <dbReference type="ARBA" id="ARBA00022989"/>
    </source>
</evidence>
<keyword evidence="2" id="KW-0813">Transport</keyword>
<dbReference type="GO" id="GO:0022857">
    <property type="term" value="F:transmembrane transporter activity"/>
    <property type="evidence" value="ECO:0007669"/>
    <property type="project" value="InterPro"/>
</dbReference>
<proteinExistence type="predicted"/>
<comment type="subcellular location">
    <subcellularLocation>
        <location evidence="1">Membrane</location>
        <topology evidence="1">Multi-pass membrane protein</topology>
    </subcellularLocation>
</comment>
<evidence type="ECO:0000256" key="3">
    <source>
        <dbReference type="ARBA" id="ARBA00022692"/>
    </source>
</evidence>
<comment type="caution">
    <text evidence="7">The sequence shown here is derived from an EMBL/GenBank/DDBJ whole genome shotgun (WGS) entry which is preliminary data.</text>
</comment>
<evidence type="ECO:0000256" key="6">
    <source>
        <dbReference type="SAM" id="Phobius"/>
    </source>
</evidence>
<evidence type="ECO:0000256" key="2">
    <source>
        <dbReference type="ARBA" id="ARBA00022448"/>
    </source>
</evidence>
<dbReference type="InterPro" id="IPR011701">
    <property type="entry name" value="MFS"/>
</dbReference>
<dbReference type="SUPFAM" id="SSF103473">
    <property type="entry name" value="MFS general substrate transporter"/>
    <property type="match status" value="1"/>
</dbReference>
<evidence type="ECO:0000256" key="5">
    <source>
        <dbReference type="ARBA" id="ARBA00023136"/>
    </source>
</evidence>
<feature type="transmembrane region" description="Helical" evidence="6">
    <location>
        <begin position="463"/>
        <end position="481"/>
    </location>
</feature>
<feature type="transmembrane region" description="Helical" evidence="6">
    <location>
        <begin position="493"/>
        <end position="515"/>
    </location>
</feature>
<reference evidence="7 8" key="1">
    <citation type="submission" date="2013-02" db="EMBL/GenBank/DDBJ databases">
        <title>Genome sequence of Candida maltosa Xu316, a potential industrial strain for xylitol and ethanol production.</title>
        <authorList>
            <person name="Yu J."/>
            <person name="Wang Q."/>
            <person name="Geng X."/>
            <person name="Bao W."/>
            <person name="He P."/>
            <person name="Cai J."/>
        </authorList>
    </citation>
    <scope>NUCLEOTIDE SEQUENCE [LARGE SCALE GENOMIC DNA]</scope>
    <source>
        <strain evidence="8">Xu316</strain>
    </source>
</reference>
<feature type="transmembrane region" description="Helical" evidence="6">
    <location>
        <begin position="89"/>
        <end position="106"/>
    </location>
</feature>